<keyword evidence="1" id="KW-0812">Transmembrane</keyword>
<proteinExistence type="predicted"/>
<accession>A0A2M6W093</accession>
<dbReference type="AlphaFoldDB" id="A0A2M6W093"/>
<organism evidence="2 3">
    <name type="scientific">Candidatus Magasanikbacteria bacterium CG10_big_fil_rev_8_21_14_0_10_43_6</name>
    <dbReference type="NCBI Taxonomy" id="1974650"/>
    <lineage>
        <taxon>Bacteria</taxon>
        <taxon>Candidatus Magasanikiibacteriota</taxon>
    </lineage>
</organism>
<reference evidence="3" key="1">
    <citation type="submission" date="2017-09" db="EMBL/GenBank/DDBJ databases">
        <title>Depth-based differentiation of microbial function through sediment-hosted aquifers and enrichment of novel symbionts in the deep terrestrial subsurface.</title>
        <authorList>
            <person name="Probst A.J."/>
            <person name="Ladd B."/>
            <person name="Jarett J.K."/>
            <person name="Geller-Mcgrath D.E."/>
            <person name="Sieber C.M.K."/>
            <person name="Emerson J.B."/>
            <person name="Anantharaman K."/>
            <person name="Thomas B.C."/>
            <person name="Malmstrom R."/>
            <person name="Stieglmeier M."/>
            <person name="Klingl A."/>
            <person name="Woyke T."/>
            <person name="Ryan C.M."/>
            <person name="Banfield J.F."/>
        </authorList>
    </citation>
    <scope>NUCLEOTIDE SEQUENCE [LARGE SCALE GENOMIC DNA]</scope>
</reference>
<keyword evidence="1" id="KW-1133">Transmembrane helix</keyword>
<evidence type="ECO:0000313" key="3">
    <source>
        <dbReference type="Proteomes" id="UP000229362"/>
    </source>
</evidence>
<evidence type="ECO:0008006" key="4">
    <source>
        <dbReference type="Google" id="ProtNLM"/>
    </source>
</evidence>
<protein>
    <recommendedName>
        <fullName evidence="4">DUF2231 domain-containing protein</fullName>
    </recommendedName>
</protein>
<keyword evidence="1" id="KW-0472">Membrane</keyword>
<dbReference type="EMBL" id="PFBZ01000188">
    <property type="protein sequence ID" value="PIT86224.1"/>
    <property type="molecule type" value="Genomic_DNA"/>
</dbReference>
<dbReference type="Proteomes" id="UP000229362">
    <property type="component" value="Unassembled WGS sequence"/>
</dbReference>
<feature type="transmembrane region" description="Helical" evidence="1">
    <location>
        <begin position="139"/>
        <end position="163"/>
    </location>
</feature>
<feature type="transmembrane region" description="Helical" evidence="1">
    <location>
        <begin position="91"/>
        <end position="112"/>
    </location>
</feature>
<feature type="transmembrane region" description="Helical" evidence="1">
    <location>
        <begin position="51"/>
        <end position="71"/>
    </location>
</feature>
<comment type="caution">
    <text evidence="2">The sequence shown here is derived from an EMBL/GenBank/DDBJ whole genome shotgun (WGS) entry which is preliminary data.</text>
</comment>
<evidence type="ECO:0000313" key="2">
    <source>
        <dbReference type="EMBL" id="PIT86224.1"/>
    </source>
</evidence>
<sequence length="181" mass="19776">MRTYVFLHTTMGELHPAIVHIPIGILALYTLAECLRWGAFFHSAHWQKSKAFMIIVGVVGSFGAFLSGSALEEIYGHSLLLSRHELFATVTIYIYSLLASAYLIWVIDISVLSTPLKKKPFAPVWHPLTIASGFVRTPIVVISSALLGFLSLTITGALGGALVRGPEADFLVSVIYSLFVQ</sequence>
<name>A0A2M6W093_9BACT</name>
<gene>
    <name evidence="2" type="ORF">COU33_04360</name>
</gene>
<feature type="transmembrane region" description="Helical" evidence="1">
    <location>
        <begin position="17"/>
        <end position="39"/>
    </location>
</feature>
<evidence type="ECO:0000256" key="1">
    <source>
        <dbReference type="SAM" id="Phobius"/>
    </source>
</evidence>